<evidence type="ECO:0000313" key="9">
    <source>
        <dbReference type="EMBL" id="SHJ17829.1"/>
    </source>
</evidence>
<gene>
    <name evidence="9" type="ORF">SAMN05216261_3040</name>
</gene>
<dbReference type="InterPro" id="IPR026392">
    <property type="entry name" value="Exo/Archaeosortase_dom"/>
</dbReference>
<evidence type="ECO:0000256" key="3">
    <source>
        <dbReference type="ARBA" id="ARBA00022670"/>
    </source>
</evidence>
<feature type="transmembrane region" description="Helical" evidence="8">
    <location>
        <begin position="21"/>
        <end position="42"/>
    </location>
</feature>
<dbReference type="GO" id="GO:0005886">
    <property type="term" value="C:plasma membrane"/>
    <property type="evidence" value="ECO:0007669"/>
    <property type="project" value="UniProtKB-SubCell"/>
</dbReference>
<organism evidence="9 10">
    <name type="scientific">Algibacter luteus</name>
    <dbReference type="NCBI Taxonomy" id="1178825"/>
    <lineage>
        <taxon>Bacteria</taxon>
        <taxon>Pseudomonadati</taxon>
        <taxon>Bacteroidota</taxon>
        <taxon>Flavobacteriia</taxon>
        <taxon>Flavobacteriales</taxon>
        <taxon>Flavobacteriaceae</taxon>
        <taxon>Algibacter</taxon>
    </lineage>
</organism>
<sequence>MTIKITKLKALINDIPLPIRLFLGKALLFFVVWKIIYGVFFYDSKVLDHPLTIHVGEATVKLLNIATPMSGFTSKREIKTSTYFGKVSQEEASLIYHKGKEIIYIVDRCNGLELIVLYIGFIVCMPSKFWRKVLYVIIGVIILDITNILRCSGLIFLHENYHGYFEFAHHYLAKASIYTATFIIWMVYSRNINFKNEAIQIR</sequence>
<proteinExistence type="predicted"/>
<evidence type="ECO:0000256" key="1">
    <source>
        <dbReference type="ARBA" id="ARBA00004651"/>
    </source>
</evidence>
<name>A0A1M6H6U2_9FLAO</name>
<protein>
    <submittedName>
        <fullName evidence="9">Exosortase/archaeosortase family protein</fullName>
    </submittedName>
</protein>
<accession>A0A1M6H6U2</accession>
<dbReference type="EMBL" id="FQYK01000012">
    <property type="protein sequence ID" value="SHJ17829.1"/>
    <property type="molecule type" value="Genomic_DNA"/>
</dbReference>
<keyword evidence="10" id="KW-1185">Reference proteome</keyword>
<dbReference type="GO" id="GO:0006508">
    <property type="term" value="P:proteolysis"/>
    <property type="evidence" value="ECO:0007669"/>
    <property type="project" value="UniProtKB-KW"/>
</dbReference>
<evidence type="ECO:0000256" key="6">
    <source>
        <dbReference type="ARBA" id="ARBA00022989"/>
    </source>
</evidence>
<evidence type="ECO:0000256" key="4">
    <source>
        <dbReference type="ARBA" id="ARBA00022692"/>
    </source>
</evidence>
<evidence type="ECO:0000256" key="2">
    <source>
        <dbReference type="ARBA" id="ARBA00022475"/>
    </source>
</evidence>
<dbReference type="NCBIfam" id="TIGR04178">
    <property type="entry name" value="exo_archaeo"/>
    <property type="match status" value="1"/>
</dbReference>
<dbReference type="RefSeq" id="WP_019388800.1">
    <property type="nucleotide sequence ID" value="NZ_ALIH01000020.1"/>
</dbReference>
<dbReference type="STRING" id="1178825.SAMN05216261_3040"/>
<keyword evidence="5" id="KW-0378">Hydrolase</keyword>
<feature type="transmembrane region" description="Helical" evidence="8">
    <location>
        <begin position="102"/>
        <end position="121"/>
    </location>
</feature>
<evidence type="ECO:0000313" key="10">
    <source>
        <dbReference type="Proteomes" id="UP000184396"/>
    </source>
</evidence>
<reference evidence="9 10" key="1">
    <citation type="submission" date="2016-11" db="EMBL/GenBank/DDBJ databases">
        <authorList>
            <person name="Jaros S."/>
            <person name="Januszkiewicz K."/>
            <person name="Wedrychowicz H."/>
        </authorList>
    </citation>
    <scope>NUCLEOTIDE SEQUENCE [LARGE SCALE GENOMIC DNA]</scope>
    <source>
        <strain evidence="9 10">CGMCC 1.12213</strain>
    </source>
</reference>
<feature type="transmembrane region" description="Helical" evidence="8">
    <location>
        <begin position="168"/>
        <end position="188"/>
    </location>
</feature>
<evidence type="ECO:0000256" key="8">
    <source>
        <dbReference type="SAM" id="Phobius"/>
    </source>
</evidence>
<keyword evidence="7 8" id="KW-0472">Membrane</keyword>
<keyword evidence="2" id="KW-1003">Cell membrane</keyword>
<dbReference type="GO" id="GO:0008233">
    <property type="term" value="F:peptidase activity"/>
    <property type="evidence" value="ECO:0007669"/>
    <property type="project" value="UniProtKB-KW"/>
</dbReference>
<keyword evidence="4 8" id="KW-0812">Transmembrane</keyword>
<dbReference type="Pfam" id="PF09721">
    <property type="entry name" value="Exosortase_EpsH"/>
    <property type="match status" value="1"/>
</dbReference>
<dbReference type="AlphaFoldDB" id="A0A1M6H6U2"/>
<dbReference type="eggNOG" id="COG4083">
    <property type="taxonomic scope" value="Bacteria"/>
</dbReference>
<keyword evidence="6 8" id="KW-1133">Transmembrane helix</keyword>
<dbReference type="Proteomes" id="UP000184396">
    <property type="component" value="Unassembled WGS sequence"/>
</dbReference>
<evidence type="ECO:0000256" key="7">
    <source>
        <dbReference type="ARBA" id="ARBA00023136"/>
    </source>
</evidence>
<keyword evidence="3" id="KW-0645">Protease</keyword>
<dbReference type="OrthoDB" id="678161at2"/>
<comment type="subcellular location">
    <subcellularLocation>
        <location evidence="1">Cell membrane</location>
        <topology evidence="1">Multi-pass membrane protein</topology>
    </subcellularLocation>
</comment>
<feature type="transmembrane region" description="Helical" evidence="8">
    <location>
        <begin position="133"/>
        <end position="156"/>
    </location>
</feature>
<dbReference type="InterPro" id="IPR019127">
    <property type="entry name" value="Exosortase"/>
</dbReference>
<evidence type="ECO:0000256" key="5">
    <source>
        <dbReference type="ARBA" id="ARBA00022801"/>
    </source>
</evidence>